<dbReference type="Proteomes" id="UP000799436">
    <property type="component" value="Unassembled WGS sequence"/>
</dbReference>
<keyword evidence="2" id="KW-1185">Reference proteome</keyword>
<accession>A0A6G1KUJ4</accession>
<dbReference type="EMBL" id="ML995932">
    <property type="protein sequence ID" value="KAF2764257.1"/>
    <property type="molecule type" value="Genomic_DNA"/>
</dbReference>
<gene>
    <name evidence="1" type="ORF">EJ03DRAFT_34821</name>
</gene>
<name>A0A6G1KUJ4_9PEZI</name>
<reference evidence="1" key="1">
    <citation type="journal article" date="2020" name="Stud. Mycol.">
        <title>101 Dothideomycetes genomes: a test case for predicting lifestyles and emergence of pathogens.</title>
        <authorList>
            <person name="Haridas S."/>
            <person name="Albert R."/>
            <person name="Binder M."/>
            <person name="Bloem J."/>
            <person name="Labutti K."/>
            <person name="Salamov A."/>
            <person name="Andreopoulos B."/>
            <person name="Baker S."/>
            <person name="Barry K."/>
            <person name="Bills G."/>
            <person name="Bluhm B."/>
            <person name="Cannon C."/>
            <person name="Castanera R."/>
            <person name="Culley D."/>
            <person name="Daum C."/>
            <person name="Ezra D."/>
            <person name="Gonzalez J."/>
            <person name="Henrissat B."/>
            <person name="Kuo A."/>
            <person name="Liang C."/>
            <person name="Lipzen A."/>
            <person name="Lutzoni F."/>
            <person name="Magnuson J."/>
            <person name="Mondo S."/>
            <person name="Nolan M."/>
            <person name="Ohm R."/>
            <person name="Pangilinan J."/>
            <person name="Park H.-J."/>
            <person name="Ramirez L."/>
            <person name="Alfaro M."/>
            <person name="Sun H."/>
            <person name="Tritt A."/>
            <person name="Yoshinaga Y."/>
            <person name="Zwiers L.-H."/>
            <person name="Turgeon B."/>
            <person name="Goodwin S."/>
            <person name="Spatafora J."/>
            <person name="Crous P."/>
            <person name="Grigoriev I."/>
        </authorList>
    </citation>
    <scope>NUCLEOTIDE SEQUENCE</scope>
    <source>
        <strain evidence="1">CBS 116005</strain>
    </source>
</reference>
<evidence type="ECO:0000313" key="1">
    <source>
        <dbReference type="EMBL" id="KAF2764257.1"/>
    </source>
</evidence>
<protein>
    <submittedName>
        <fullName evidence="1">Uncharacterized protein</fullName>
    </submittedName>
</protein>
<dbReference type="AlphaFoldDB" id="A0A6G1KUJ4"/>
<sequence>MPRRLPNVQQCIRALDQIDFDELDVCSIDKYLHDIEDACYMRPNPEQRNRLLDVRRELLLRRTSLCAEMTAQAIIDALDTGLNQSEREMLWRTAAKSVQCFTSHEHGMRFCAEWRVERDGMFQARDDSQKSSPLDLYSIVEYQDLAPLRGNPGATGIKFQAYSMLGPMYAGTHRGVLIDVSDGWGHLIPGNGSTEDELRNLSASEALDMAVMLNESSTGKEQLPQGVAPELEVLYVKGYRHRKYTVLDLRRKWQVHHSKPLRKISGSLTPESCHKLNKEYRHHEIPIMS</sequence>
<organism evidence="1 2">
    <name type="scientific">Teratosphaeria nubilosa</name>
    <dbReference type="NCBI Taxonomy" id="161662"/>
    <lineage>
        <taxon>Eukaryota</taxon>
        <taxon>Fungi</taxon>
        <taxon>Dikarya</taxon>
        <taxon>Ascomycota</taxon>
        <taxon>Pezizomycotina</taxon>
        <taxon>Dothideomycetes</taxon>
        <taxon>Dothideomycetidae</taxon>
        <taxon>Mycosphaerellales</taxon>
        <taxon>Teratosphaeriaceae</taxon>
        <taxon>Teratosphaeria</taxon>
    </lineage>
</organism>
<proteinExistence type="predicted"/>
<evidence type="ECO:0000313" key="2">
    <source>
        <dbReference type="Proteomes" id="UP000799436"/>
    </source>
</evidence>